<feature type="compositionally biased region" description="Low complexity" evidence="1">
    <location>
        <begin position="83"/>
        <end position="92"/>
    </location>
</feature>
<dbReference type="EMBL" id="ASPP01004295">
    <property type="protein sequence ID" value="ETO32320.1"/>
    <property type="molecule type" value="Genomic_DNA"/>
</dbReference>
<dbReference type="SUPFAM" id="SSF103473">
    <property type="entry name" value="MFS general substrate transporter"/>
    <property type="match status" value="1"/>
</dbReference>
<gene>
    <name evidence="3" type="ORF">RFI_04798</name>
</gene>
<feature type="transmembrane region" description="Helical" evidence="2">
    <location>
        <begin position="243"/>
        <end position="264"/>
    </location>
</feature>
<comment type="caution">
    <text evidence="3">The sequence shown here is derived from an EMBL/GenBank/DDBJ whole genome shotgun (WGS) entry which is preliminary data.</text>
</comment>
<evidence type="ECO:0000256" key="2">
    <source>
        <dbReference type="SAM" id="Phobius"/>
    </source>
</evidence>
<dbReference type="AlphaFoldDB" id="X6P181"/>
<keyword evidence="2" id="KW-0812">Transmembrane</keyword>
<feature type="transmembrane region" description="Helical" evidence="2">
    <location>
        <begin position="114"/>
        <end position="135"/>
    </location>
</feature>
<feature type="compositionally biased region" description="Polar residues" evidence="1">
    <location>
        <begin position="45"/>
        <end position="82"/>
    </location>
</feature>
<evidence type="ECO:0000313" key="4">
    <source>
        <dbReference type="Proteomes" id="UP000023152"/>
    </source>
</evidence>
<feature type="transmembrane region" description="Helical" evidence="2">
    <location>
        <begin position="147"/>
        <end position="166"/>
    </location>
</feature>
<name>X6P181_RETFI</name>
<proteinExistence type="predicted"/>
<organism evidence="3 4">
    <name type="scientific">Reticulomyxa filosa</name>
    <dbReference type="NCBI Taxonomy" id="46433"/>
    <lineage>
        <taxon>Eukaryota</taxon>
        <taxon>Sar</taxon>
        <taxon>Rhizaria</taxon>
        <taxon>Retaria</taxon>
        <taxon>Foraminifera</taxon>
        <taxon>Monothalamids</taxon>
        <taxon>Reticulomyxidae</taxon>
        <taxon>Reticulomyxa</taxon>
    </lineage>
</organism>
<protein>
    <submittedName>
        <fullName evidence="3">Uncharacterized protein</fullName>
    </submittedName>
</protein>
<evidence type="ECO:0000256" key="1">
    <source>
        <dbReference type="SAM" id="MobiDB-lite"/>
    </source>
</evidence>
<dbReference type="Proteomes" id="UP000023152">
    <property type="component" value="Unassembled WGS sequence"/>
</dbReference>
<keyword evidence="2" id="KW-0472">Membrane</keyword>
<sequence length="363" mass="40973">MGAPSVMATNAPSMGAPSVMTTNAPSMGAPSVMATNAPSMGAPSVMNTNIPTKSPSVPRTPSAVLSQPTQIQAGENTNNPDLTTSTSTTTTTTTIAATTMTGSTSKKRSRNSQLTIVWGTAAGIVGLILVCLYGENFYSVTRRCYRYFYLFIYIFLALIFFLLFIIRIHTCTYHIKHLPYKQSLPFSFPRKYVQGYQARSSNIINYNVLNKKKKGSTRFSPRFKKRNNKSNYKQSKTDKQTKIIFLFAFALFCFKLSDFVYLSANKINSNKEYTLAIILTLKKTRSRIVKNHLLKLKKQTCNEKEKTVKKSIRSSHINALSFPPTMLRNVVYKLQNSNLYINPDNLKFVLIFRKKIQLLYVIF</sequence>
<keyword evidence="2" id="KW-1133">Transmembrane helix</keyword>
<evidence type="ECO:0000313" key="3">
    <source>
        <dbReference type="EMBL" id="ETO32320.1"/>
    </source>
</evidence>
<feature type="region of interest" description="Disordered" evidence="1">
    <location>
        <begin position="38"/>
        <end position="92"/>
    </location>
</feature>
<keyword evidence="4" id="KW-1185">Reference proteome</keyword>
<accession>X6P181</accession>
<feature type="non-terminal residue" evidence="3">
    <location>
        <position position="363"/>
    </location>
</feature>
<reference evidence="3 4" key="1">
    <citation type="journal article" date="2013" name="Curr. Biol.">
        <title>The Genome of the Foraminiferan Reticulomyxa filosa.</title>
        <authorList>
            <person name="Glockner G."/>
            <person name="Hulsmann N."/>
            <person name="Schleicher M."/>
            <person name="Noegel A.A."/>
            <person name="Eichinger L."/>
            <person name="Gallinger C."/>
            <person name="Pawlowski J."/>
            <person name="Sierra R."/>
            <person name="Euteneuer U."/>
            <person name="Pillet L."/>
            <person name="Moustafa A."/>
            <person name="Platzer M."/>
            <person name="Groth M."/>
            <person name="Szafranski K."/>
            <person name="Schliwa M."/>
        </authorList>
    </citation>
    <scope>NUCLEOTIDE SEQUENCE [LARGE SCALE GENOMIC DNA]</scope>
</reference>
<dbReference type="InterPro" id="IPR036259">
    <property type="entry name" value="MFS_trans_sf"/>
</dbReference>